<protein>
    <recommendedName>
        <fullName evidence="1">Signal peptidase I</fullName>
        <ecNumber evidence="1">3.4.21.89</ecNumber>
    </recommendedName>
</protein>
<evidence type="ECO:0000256" key="2">
    <source>
        <dbReference type="SAM" id="Phobius"/>
    </source>
</evidence>
<comment type="caution">
    <text evidence="3">The sequence shown here is derived from an EMBL/GenBank/DDBJ whole genome shotgun (WGS) entry which is preliminary data.</text>
</comment>
<dbReference type="PANTHER" id="PTHR10806">
    <property type="entry name" value="SIGNAL PEPTIDASE COMPLEX CATALYTIC SUBUNIT SEC11"/>
    <property type="match status" value="1"/>
</dbReference>
<evidence type="ECO:0000313" key="4">
    <source>
        <dbReference type="Proteomes" id="UP000252770"/>
    </source>
</evidence>
<reference evidence="3 4" key="1">
    <citation type="submission" date="2018-07" db="EMBL/GenBank/DDBJ databases">
        <title>Desertimonas flava gen. nov. sp. nov.</title>
        <authorList>
            <person name="Liu S."/>
        </authorList>
    </citation>
    <scope>NUCLEOTIDE SEQUENCE [LARGE SCALE GENOMIC DNA]</scope>
    <source>
        <strain evidence="3 4">16Sb5-5</strain>
    </source>
</reference>
<dbReference type="GO" id="GO:0006465">
    <property type="term" value="P:signal peptide processing"/>
    <property type="evidence" value="ECO:0007669"/>
    <property type="project" value="UniProtKB-UniRule"/>
</dbReference>
<dbReference type="CDD" id="cd06530">
    <property type="entry name" value="S26_SPase_I"/>
    <property type="match status" value="1"/>
</dbReference>
<dbReference type="GO" id="GO:0004252">
    <property type="term" value="F:serine-type endopeptidase activity"/>
    <property type="evidence" value="ECO:0007669"/>
    <property type="project" value="UniProtKB-UniRule"/>
</dbReference>
<proteinExistence type="predicted"/>
<dbReference type="RefSeq" id="WP_114127354.1">
    <property type="nucleotide sequence ID" value="NZ_QOUI01000009.1"/>
</dbReference>
<dbReference type="NCBIfam" id="TIGR02228">
    <property type="entry name" value="sigpep_I_arch"/>
    <property type="match status" value="1"/>
</dbReference>
<keyword evidence="2" id="KW-0472">Membrane</keyword>
<dbReference type="PANTHER" id="PTHR10806:SF6">
    <property type="entry name" value="SIGNAL PEPTIDASE COMPLEX CATALYTIC SUBUNIT SEC11"/>
    <property type="match status" value="1"/>
</dbReference>
<dbReference type="GO" id="GO:0009003">
    <property type="term" value="F:signal peptidase activity"/>
    <property type="evidence" value="ECO:0007669"/>
    <property type="project" value="UniProtKB-EC"/>
</dbReference>
<feature type="transmembrane region" description="Helical" evidence="2">
    <location>
        <begin position="22"/>
        <end position="45"/>
    </location>
</feature>
<dbReference type="GO" id="GO:0016020">
    <property type="term" value="C:membrane"/>
    <property type="evidence" value="ECO:0007669"/>
    <property type="project" value="UniProtKB-UniRule"/>
</dbReference>
<keyword evidence="3" id="KW-0378">Hydrolase</keyword>
<dbReference type="EC" id="3.4.21.89" evidence="1"/>
<keyword evidence="2" id="KW-1133">Transmembrane helix</keyword>
<sequence length="201" mass="21203">MPSSAPAPSAGHLGRVRAASAWLWRVLCWVVLLTLGAVLTVAVVVPRVTGSTTYTVLSSSMEPAHPVGSLIVVRPRPVEAIRLGDVITYQLRSGEPTTVTHRVVASRVLDGERAFLTQGDANTRPDAALVRAVQVRGTVWYSVPHLGHLNSLLSGSQRALLAQLVALGLVVYAVVMFGGALRGRLRARPQPRRAAGGGGPS</sequence>
<dbReference type="InterPro" id="IPR001733">
    <property type="entry name" value="Peptidase_S26B"/>
</dbReference>
<accession>A0A367YSD1</accession>
<dbReference type="AlphaFoldDB" id="A0A367YSD1"/>
<keyword evidence="4" id="KW-1185">Reference proteome</keyword>
<feature type="transmembrane region" description="Helical" evidence="2">
    <location>
        <begin position="160"/>
        <end position="181"/>
    </location>
</feature>
<dbReference type="Proteomes" id="UP000252770">
    <property type="component" value="Unassembled WGS sequence"/>
</dbReference>
<name>A0A367YSD1_9ACTN</name>
<gene>
    <name evidence="3" type="ORF">DT076_14165</name>
</gene>
<evidence type="ECO:0000256" key="1">
    <source>
        <dbReference type="NCBIfam" id="TIGR02228"/>
    </source>
</evidence>
<evidence type="ECO:0000313" key="3">
    <source>
        <dbReference type="EMBL" id="RCK68728.1"/>
    </source>
</evidence>
<dbReference type="EMBL" id="QOUI01000009">
    <property type="protein sequence ID" value="RCK68728.1"/>
    <property type="molecule type" value="Genomic_DNA"/>
</dbReference>
<keyword evidence="2" id="KW-0812">Transmembrane</keyword>
<organism evidence="3 4">
    <name type="scientific">Desertihabitans brevis</name>
    <dbReference type="NCBI Taxonomy" id="2268447"/>
    <lineage>
        <taxon>Bacteria</taxon>
        <taxon>Bacillati</taxon>
        <taxon>Actinomycetota</taxon>
        <taxon>Actinomycetes</taxon>
        <taxon>Propionibacteriales</taxon>
        <taxon>Propionibacteriaceae</taxon>
        <taxon>Desertihabitans</taxon>
    </lineage>
</organism>
<dbReference type="InterPro" id="IPR019533">
    <property type="entry name" value="Peptidase_S26"/>
</dbReference>